<dbReference type="SUPFAM" id="SSF54211">
    <property type="entry name" value="Ribosomal protein S5 domain 2-like"/>
    <property type="match status" value="1"/>
</dbReference>
<sequence>MSPSEGKVTVNAYIYRQEHLIKPVPVELLALFGMSPIQERLLGSEVLSPGKSFGGQCAEDADASPPDEISSNSSAFLGLLAKGISLLPDIGPFGFELSGVNLSAASSSDVGIDVSGFSADTPIFAAMLSAALDIPLAQDVVLTGHMASVSGDIRLVRHIPAKLQAAIEDSEIEEFLCPEIDADNSNRFLPEDEREILAAAIQKARRYIRITAVRTIEDIIPAVFQEEDIVRSALRTGFGQSEDTASCGEGPVECTIQRLGGRIEDRFYAILKAVVATGHPKEIKPFLSEWADAHLRRNHYPQGFGTRLRELLSAIPLETQRGLEYPLVPVSTCIRLSQYAAASDGNDVVALYDAATRRRPIHYAHLHPSSVDGPVSSTLAIVTAELQPENLAERIGLPIDRARAGYALYSVTSESQAETLGVAAAFYLHMAQATGRTGEHVTAEEVMPEAHALMGEAFAREGGEPAAYAEARDATRGGLRHVLDRMADEYKRRRQEEYIQLVLATAFDREDYRARVAFMGDFLKLHPESLPPHLASEPPERFADRYDVIVRSFVDSMEQVKRVVGTL</sequence>
<proteinExistence type="predicted"/>
<dbReference type="Proteomes" id="UP000346198">
    <property type="component" value="Unassembled WGS sequence"/>
</dbReference>
<dbReference type="AlphaFoldDB" id="A0A6C2UI54"/>
<dbReference type="Gene3D" id="3.30.230.10">
    <property type="match status" value="1"/>
</dbReference>
<evidence type="ECO:0008006" key="3">
    <source>
        <dbReference type="Google" id="ProtNLM"/>
    </source>
</evidence>
<accession>A0A6C2UI54</accession>
<evidence type="ECO:0000313" key="1">
    <source>
        <dbReference type="EMBL" id="VGO19137.1"/>
    </source>
</evidence>
<gene>
    <name evidence="1" type="ORF">SCARR_01194</name>
</gene>
<dbReference type="InterPro" id="IPR020568">
    <property type="entry name" value="Ribosomal_Su5_D2-typ_SF"/>
</dbReference>
<protein>
    <recommendedName>
        <fullName evidence="3">Lon proteolytic domain-containing protein</fullName>
    </recommendedName>
</protein>
<dbReference type="EMBL" id="CAAHFH010000001">
    <property type="protein sequence ID" value="VGO19137.1"/>
    <property type="molecule type" value="Genomic_DNA"/>
</dbReference>
<keyword evidence="2" id="KW-1185">Reference proteome</keyword>
<organism evidence="1 2">
    <name type="scientific">Pontiella sulfatireligans</name>
    <dbReference type="NCBI Taxonomy" id="2750658"/>
    <lineage>
        <taxon>Bacteria</taxon>
        <taxon>Pseudomonadati</taxon>
        <taxon>Kiritimatiellota</taxon>
        <taxon>Kiritimatiellia</taxon>
        <taxon>Kiritimatiellales</taxon>
        <taxon>Pontiellaceae</taxon>
        <taxon>Pontiella</taxon>
    </lineage>
</organism>
<name>A0A6C2UI54_9BACT</name>
<reference evidence="1 2" key="1">
    <citation type="submission" date="2019-04" db="EMBL/GenBank/DDBJ databases">
        <authorList>
            <person name="Van Vliet M D."/>
        </authorList>
    </citation>
    <scope>NUCLEOTIDE SEQUENCE [LARGE SCALE GENOMIC DNA]</scope>
    <source>
        <strain evidence="1 2">F21</strain>
    </source>
</reference>
<dbReference type="InterPro" id="IPR014721">
    <property type="entry name" value="Ribsml_uS5_D2-typ_fold_subgr"/>
</dbReference>
<evidence type="ECO:0000313" key="2">
    <source>
        <dbReference type="Proteomes" id="UP000346198"/>
    </source>
</evidence>